<gene>
    <name evidence="1" type="ORF">SDC9_55637</name>
</gene>
<evidence type="ECO:0000313" key="1">
    <source>
        <dbReference type="EMBL" id="MPM09321.1"/>
    </source>
</evidence>
<dbReference type="EMBL" id="VSSQ01001555">
    <property type="protein sequence ID" value="MPM09321.1"/>
    <property type="molecule type" value="Genomic_DNA"/>
</dbReference>
<comment type="caution">
    <text evidence="1">The sequence shown here is derived from an EMBL/GenBank/DDBJ whole genome shotgun (WGS) entry which is preliminary data.</text>
</comment>
<protein>
    <submittedName>
        <fullName evidence="1">Uncharacterized protein</fullName>
    </submittedName>
</protein>
<organism evidence="1">
    <name type="scientific">bioreactor metagenome</name>
    <dbReference type="NCBI Taxonomy" id="1076179"/>
    <lineage>
        <taxon>unclassified sequences</taxon>
        <taxon>metagenomes</taxon>
        <taxon>ecological metagenomes</taxon>
    </lineage>
</organism>
<dbReference type="AlphaFoldDB" id="A0A644X0B9"/>
<name>A0A644X0B9_9ZZZZ</name>
<accession>A0A644X0B9</accession>
<reference evidence="1" key="1">
    <citation type="submission" date="2019-08" db="EMBL/GenBank/DDBJ databases">
        <authorList>
            <person name="Kucharzyk K."/>
            <person name="Murdoch R.W."/>
            <person name="Higgins S."/>
            <person name="Loffler F."/>
        </authorList>
    </citation>
    <scope>NUCLEOTIDE SEQUENCE</scope>
</reference>
<proteinExistence type="predicted"/>
<sequence>MMKEFIYKGYDKLPLLLNADTVGWYNDPNPAATSFAETDGLDTAYAAQNVLVQQLVLDLMVGHTVNDEDLLSCTEDFTANTWGVLGRTEYGSDR</sequence>